<gene>
    <name evidence="2" type="ORF">OSB04_023822</name>
</gene>
<dbReference type="Pfam" id="PF07727">
    <property type="entry name" value="RVT_2"/>
    <property type="match status" value="1"/>
</dbReference>
<proteinExistence type="predicted"/>
<dbReference type="CDD" id="cd09272">
    <property type="entry name" value="RNase_HI_RT_Ty1"/>
    <property type="match status" value="1"/>
</dbReference>
<evidence type="ECO:0000313" key="2">
    <source>
        <dbReference type="EMBL" id="KAJ9544115.1"/>
    </source>
</evidence>
<dbReference type="Proteomes" id="UP001172457">
    <property type="component" value="Chromosome 6"/>
</dbReference>
<dbReference type="EMBL" id="JARYMX010000006">
    <property type="protein sequence ID" value="KAJ9544115.1"/>
    <property type="molecule type" value="Genomic_DNA"/>
</dbReference>
<reference evidence="2" key="1">
    <citation type="submission" date="2023-03" db="EMBL/GenBank/DDBJ databases">
        <title>Chromosome-scale reference genome and RAD-based genetic map of yellow starthistle (Centaurea solstitialis) reveal putative structural variation and QTLs associated with invader traits.</title>
        <authorList>
            <person name="Reatini B."/>
            <person name="Cang F.A."/>
            <person name="Jiang Q."/>
            <person name="Mckibben M.T.W."/>
            <person name="Barker M.S."/>
            <person name="Rieseberg L.H."/>
            <person name="Dlugosch K.M."/>
        </authorList>
    </citation>
    <scope>NUCLEOTIDE SEQUENCE</scope>
    <source>
        <strain evidence="2">CAN-66</strain>
        <tissue evidence="2">Leaf</tissue>
    </source>
</reference>
<evidence type="ECO:0000259" key="1">
    <source>
        <dbReference type="Pfam" id="PF07727"/>
    </source>
</evidence>
<accession>A0AA38W9S9</accession>
<feature type="domain" description="Reverse transcriptase Ty1/copia-type" evidence="1">
    <location>
        <begin position="2"/>
        <end position="167"/>
    </location>
</feature>
<keyword evidence="3" id="KW-1185">Reference proteome</keyword>
<sequence>MRIVLSIALMNNWTVRQLDVQKAFLHGILDEEVYMKQLSGFVDSNQPTYVCCLHKSIYGLKQAPRTWYFRISSYLLSLGFQISKANNSLLIRRDQALTDSDINNTNILLQQLHSTFAIKDLGSIHYFLGIEVVLSPNGLFLSQQKYIHEILSKTKLEGVKPVNTPLAANFATLEPDTLSKYCRCLTILQYLTFTHLDIYVAVNKNSPLSEKHNQLCLHLIRPKSIQLHAYSDNRRSTGVSWRILAINLYHGARGKKRSSSLQAQKQNIKASQMLHLRSFEIIWIQSLLTKLGFLTSILTLWCDNLGATYLKQTQSFMLHIEVDYHFVHERVSKKKMHIRFVSTKDQLADIFTKGQGYPRFKILRDKLN</sequence>
<feature type="non-terminal residue" evidence="2">
    <location>
        <position position="368"/>
    </location>
</feature>
<dbReference type="InterPro" id="IPR013103">
    <property type="entry name" value="RVT_2"/>
</dbReference>
<protein>
    <recommendedName>
        <fullName evidence="1">Reverse transcriptase Ty1/copia-type domain-containing protein</fullName>
    </recommendedName>
</protein>
<name>A0AA38W9S9_9ASTR</name>
<dbReference type="AlphaFoldDB" id="A0AA38W9S9"/>
<organism evidence="2 3">
    <name type="scientific">Centaurea solstitialis</name>
    <name type="common">yellow star-thistle</name>
    <dbReference type="NCBI Taxonomy" id="347529"/>
    <lineage>
        <taxon>Eukaryota</taxon>
        <taxon>Viridiplantae</taxon>
        <taxon>Streptophyta</taxon>
        <taxon>Embryophyta</taxon>
        <taxon>Tracheophyta</taxon>
        <taxon>Spermatophyta</taxon>
        <taxon>Magnoliopsida</taxon>
        <taxon>eudicotyledons</taxon>
        <taxon>Gunneridae</taxon>
        <taxon>Pentapetalae</taxon>
        <taxon>asterids</taxon>
        <taxon>campanulids</taxon>
        <taxon>Asterales</taxon>
        <taxon>Asteraceae</taxon>
        <taxon>Carduoideae</taxon>
        <taxon>Cardueae</taxon>
        <taxon>Centaureinae</taxon>
        <taxon>Centaurea</taxon>
    </lineage>
</organism>
<dbReference type="SUPFAM" id="SSF56672">
    <property type="entry name" value="DNA/RNA polymerases"/>
    <property type="match status" value="1"/>
</dbReference>
<comment type="caution">
    <text evidence="2">The sequence shown here is derived from an EMBL/GenBank/DDBJ whole genome shotgun (WGS) entry which is preliminary data.</text>
</comment>
<dbReference type="InterPro" id="IPR043502">
    <property type="entry name" value="DNA/RNA_pol_sf"/>
</dbReference>
<evidence type="ECO:0000313" key="3">
    <source>
        <dbReference type="Proteomes" id="UP001172457"/>
    </source>
</evidence>